<name>A0A417YJQ5_9BACI</name>
<evidence type="ECO:0008006" key="4">
    <source>
        <dbReference type="Google" id="ProtNLM"/>
    </source>
</evidence>
<evidence type="ECO:0000313" key="3">
    <source>
        <dbReference type="Proteomes" id="UP000285456"/>
    </source>
</evidence>
<evidence type="ECO:0000256" key="1">
    <source>
        <dbReference type="SAM" id="Phobius"/>
    </source>
</evidence>
<keyword evidence="3" id="KW-1185">Reference proteome</keyword>
<dbReference type="OrthoDB" id="2625696at2"/>
<feature type="transmembrane region" description="Helical" evidence="1">
    <location>
        <begin position="12"/>
        <end position="29"/>
    </location>
</feature>
<evidence type="ECO:0000313" key="2">
    <source>
        <dbReference type="EMBL" id="RHW33535.1"/>
    </source>
</evidence>
<accession>A0A417YJQ5</accession>
<dbReference type="Pfam" id="PF16872">
    <property type="entry name" value="putAbiC"/>
    <property type="match status" value="1"/>
</dbReference>
<dbReference type="InterPro" id="IPR031709">
    <property type="entry name" value="PutAbiC"/>
</dbReference>
<protein>
    <recommendedName>
        <fullName evidence="4">Phage abortive infection protein</fullName>
    </recommendedName>
</protein>
<dbReference type="EMBL" id="QWEH01000003">
    <property type="protein sequence ID" value="RHW33535.1"/>
    <property type="molecule type" value="Genomic_DNA"/>
</dbReference>
<keyword evidence="1" id="KW-0472">Membrane</keyword>
<dbReference type="AlphaFoldDB" id="A0A417YJQ5"/>
<feature type="transmembrane region" description="Helical" evidence="1">
    <location>
        <begin position="41"/>
        <end position="59"/>
    </location>
</feature>
<sequence>MKEKMNLQNTFMILGSILLIAAFIIPLFIEQKFAMYLGEAATPFLSAAAFLLLVSANIMQQKELSLQREELIATRDVFTEQSKTMALQQFENTFFNIVNNHNEIIKGMGFTNNHPGDGKTYEGRKVFRFYKYLIIKKIEESKDNKDSFKVTFQESLSEVFSEFDYLLDHYFKNVLTIIKLIDINEGLTFEEKRFYLNMFFSLLSSDEKYVLYCFLNSNNGREIKDLFQSYNPSLEWFLDYEDINALSKRIQ</sequence>
<gene>
    <name evidence="2" type="ORF">D1B32_05695</name>
</gene>
<dbReference type="Proteomes" id="UP000285456">
    <property type="component" value="Unassembled WGS sequence"/>
</dbReference>
<proteinExistence type="predicted"/>
<keyword evidence="1" id="KW-1133">Transmembrane helix</keyword>
<organism evidence="2 3">
    <name type="scientific">Oceanobacillus profundus</name>
    <dbReference type="NCBI Taxonomy" id="372463"/>
    <lineage>
        <taxon>Bacteria</taxon>
        <taxon>Bacillati</taxon>
        <taxon>Bacillota</taxon>
        <taxon>Bacilli</taxon>
        <taxon>Bacillales</taxon>
        <taxon>Bacillaceae</taxon>
        <taxon>Oceanobacillus</taxon>
    </lineage>
</organism>
<keyword evidence="1" id="KW-0812">Transmembrane</keyword>
<comment type="caution">
    <text evidence="2">The sequence shown here is derived from an EMBL/GenBank/DDBJ whole genome shotgun (WGS) entry which is preliminary data.</text>
</comment>
<dbReference type="RefSeq" id="WP_118888873.1">
    <property type="nucleotide sequence ID" value="NZ_PHUT01000003.1"/>
</dbReference>
<reference evidence="2 3" key="1">
    <citation type="journal article" date="2007" name="Int. J. Syst. Evol. Microbiol.">
        <title>Oceanobacillus profundus sp. nov., isolated from a deep-sea sediment core.</title>
        <authorList>
            <person name="Kim Y.G."/>
            <person name="Choi D.H."/>
            <person name="Hyun S."/>
            <person name="Cho B.C."/>
        </authorList>
    </citation>
    <scope>NUCLEOTIDE SEQUENCE [LARGE SCALE GENOMIC DNA]</scope>
    <source>
        <strain evidence="2 3">DSM 18246</strain>
    </source>
</reference>